<dbReference type="GO" id="GO:0000796">
    <property type="term" value="C:condensin complex"/>
    <property type="evidence" value="ECO:0007669"/>
    <property type="project" value="InterPro"/>
</dbReference>
<evidence type="ECO:0000256" key="10">
    <source>
        <dbReference type="ARBA" id="ARBA00023306"/>
    </source>
</evidence>
<evidence type="ECO:0000256" key="3">
    <source>
        <dbReference type="ARBA" id="ARBA00009471"/>
    </source>
</evidence>
<keyword evidence="5" id="KW-0158">Chromosome</keyword>
<proteinExistence type="inferred from homology"/>
<dbReference type="AlphaFoldDB" id="A0A182SIZ9"/>
<dbReference type="Pfam" id="PF05786">
    <property type="entry name" value="Cnd2"/>
    <property type="match status" value="1"/>
</dbReference>
<comment type="subcellular location">
    <subcellularLocation>
        <location evidence="1">Chromosome</location>
    </subcellularLocation>
    <subcellularLocation>
        <location evidence="2">Cytoplasm</location>
    </subcellularLocation>
</comment>
<keyword evidence="8" id="KW-0498">Mitosis</keyword>
<evidence type="ECO:0000256" key="1">
    <source>
        <dbReference type="ARBA" id="ARBA00004286"/>
    </source>
</evidence>
<keyword evidence="9" id="KW-0226">DNA condensation</keyword>
<evidence type="ECO:0000256" key="11">
    <source>
        <dbReference type="SAM" id="MobiDB-lite"/>
    </source>
</evidence>
<organism evidence="12 13">
    <name type="scientific">Anopheles maculatus</name>
    <dbReference type="NCBI Taxonomy" id="74869"/>
    <lineage>
        <taxon>Eukaryota</taxon>
        <taxon>Metazoa</taxon>
        <taxon>Ecdysozoa</taxon>
        <taxon>Arthropoda</taxon>
        <taxon>Hexapoda</taxon>
        <taxon>Insecta</taxon>
        <taxon>Pterygota</taxon>
        <taxon>Neoptera</taxon>
        <taxon>Endopterygota</taxon>
        <taxon>Diptera</taxon>
        <taxon>Nematocera</taxon>
        <taxon>Culicoidea</taxon>
        <taxon>Culicidae</taxon>
        <taxon>Anophelinae</taxon>
        <taxon>Anopheles</taxon>
        <taxon>Anopheles maculatus group</taxon>
    </lineage>
</organism>
<dbReference type="EnsemblMetazoa" id="AMAM007718-RA">
    <property type="protein sequence ID" value="AMAM007718-PA"/>
    <property type="gene ID" value="AMAM007718"/>
</dbReference>
<reference evidence="13" key="1">
    <citation type="submission" date="2013-09" db="EMBL/GenBank/DDBJ databases">
        <title>The Genome Sequence of Anopheles maculatus species B.</title>
        <authorList>
            <consortium name="The Broad Institute Genomics Platform"/>
            <person name="Neafsey D.E."/>
            <person name="Besansky N."/>
            <person name="Howell P."/>
            <person name="Walton C."/>
            <person name="Young S.K."/>
            <person name="Zeng Q."/>
            <person name="Gargeya S."/>
            <person name="Fitzgerald M."/>
            <person name="Haas B."/>
            <person name="Abouelleil A."/>
            <person name="Allen A.W."/>
            <person name="Alvarado L."/>
            <person name="Arachchi H.M."/>
            <person name="Berlin A.M."/>
            <person name="Chapman S.B."/>
            <person name="Gainer-Dewar J."/>
            <person name="Goldberg J."/>
            <person name="Griggs A."/>
            <person name="Gujja S."/>
            <person name="Hansen M."/>
            <person name="Howarth C."/>
            <person name="Imamovic A."/>
            <person name="Ireland A."/>
            <person name="Larimer J."/>
            <person name="McCowan C."/>
            <person name="Murphy C."/>
            <person name="Pearson M."/>
            <person name="Poon T.W."/>
            <person name="Priest M."/>
            <person name="Roberts A."/>
            <person name="Saif S."/>
            <person name="Shea T."/>
            <person name="Sisk P."/>
            <person name="Sykes S."/>
            <person name="Wortman J."/>
            <person name="Nusbaum C."/>
            <person name="Birren B."/>
        </authorList>
    </citation>
    <scope>NUCLEOTIDE SEQUENCE [LARGE SCALE GENOMIC DNA]</scope>
    <source>
        <strain evidence="13">maculatus3</strain>
    </source>
</reference>
<dbReference type="PANTHER" id="PTHR13108:SF9">
    <property type="entry name" value="CONDENSIN COMPLEX SUBUNIT 2"/>
    <property type="match status" value="1"/>
</dbReference>
<name>A0A182SIZ9_9DIPT</name>
<dbReference type="GO" id="GO:0005737">
    <property type="term" value="C:cytoplasm"/>
    <property type="evidence" value="ECO:0007669"/>
    <property type="project" value="UniProtKB-SubCell"/>
</dbReference>
<evidence type="ECO:0000256" key="8">
    <source>
        <dbReference type="ARBA" id="ARBA00022776"/>
    </source>
</evidence>
<dbReference type="PANTHER" id="PTHR13108">
    <property type="entry name" value="CONDENSIN COMPLEX SUBUNIT 2"/>
    <property type="match status" value="1"/>
</dbReference>
<evidence type="ECO:0000313" key="12">
    <source>
        <dbReference type="EnsemblMetazoa" id="AMAM007718-PA"/>
    </source>
</evidence>
<feature type="region of interest" description="Disordered" evidence="11">
    <location>
        <begin position="17"/>
        <end position="40"/>
    </location>
</feature>
<keyword evidence="6" id="KW-0963">Cytoplasm</keyword>
<dbReference type="Proteomes" id="UP000075901">
    <property type="component" value="Unassembled WGS sequence"/>
</dbReference>
<comment type="similarity">
    <text evidence="3">Belongs to the CND2 (condensin subunit 2) family.</text>
</comment>
<dbReference type="GO" id="GO:0051301">
    <property type="term" value="P:cell division"/>
    <property type="evidence" value="ECO:0007669"/>
    <property type="project" value="UniProtKB-KW"/>
</dbReference>
<keyword evidence="13" id="KW-1185">Reference proteome</keyword>
<evidence type="ECO:0000313" key="13">
    <source>
        <dbReference type="Proteomes" id="UP000075901"/>
    </source>
</evidence>
<sequence length="103" mass="11653">MKQLKYNCWRIISSHVQADPGPQPSQNASQLDVSLPAPTQPDEAKVTFTTLYRKVPHLLSKTMSENISKSLAFYAVLHLANEKSLLLGRQEDLKDFTIRKAEE</sequence>
<evidence type="ECO:0000256" key="2">
    <source>
        <dbReference type="ARBA" id="ARBA00004496"/>
    </source>
</evidence>
<evidence type="ECO:0000256" key="9">
    <source>
        <dbReference type="ARBA" id="ARBA00023067"/>
    </source>
</evidence>
<accession>A0A182SIZ9</accession>
<evidence type="ECO:0000256" key="4">
    <source>
        <dbReference type="ARBA" id="ARBA00016065"/>
    </source>
</evidence>
<evidence type="ECO:0000256" key="6">
    <source>
        <dbReference type="ARBA" id="ARBA00022490"/>
    </source>
</evidence>
<reference evidence="12" key="2">
    <citation type="submission" date="2020-05" db="UniProtKB">
        <authorList>
            <consortium name="EnsemblMetazoa"/>
        </authorList>
    </citation>
    <scope>IDENTIFICATION</scope>
    <source>
        <strain evidence="12">maculatus3</strain>
    </source>
</reference>
<keyword evidence="10" id="KW-0131">Cell cycle</keyword>
<evidence type="ECO:0000256" key="5">
    <source>
        <dbReference type="ARBA" id="ARBA00022454"/>
    </source>
</evidence>
<dbReference type="GO" id="GO:0007076">
    <property type="term" value="P:mitotic chromosome condensation"/>
    <property type="evidence" value="ECO:0007669"/>
    <property type="project" value="InterPro"/>
</dbReference>
<dbReference type="VEuPathDB" id="VectorBase:AMAM007718"/>
<protein>
    <recommendedName>
        <fullName evidence="4">Condensin complex subunit 2</fullName>
    </recommendedName>
</protein>
<evidence type="ECO:0000256" key="7">
    <source>
        <dbReference type="ARBA" id="ARBA00022618"/>
    </source>
</evidence>
<keyword evidence="7" id="KW-0132">Cell division</keyword>
<dbReference type="InterPro" id="IPR022816">
    <property type="entry name" value="Condensin_barren_su2"/>
</dbReference>
<dbReference type="GO" id="GO:0003682">
    <property type="term" value="F:chromatin binding"/>
    <property type="evidence" value="ECO:0007669"/>
    <property type="project" value="TreeGrafter"/>
</dbReference>